<dbReference type="InParanoid" id="A0A545ASK5"/>
<proteinExistence type="predicted"/>
<comment type="caution">
    <text evidence="2">The sequence shown here is derived from an EMBL/GenBank/DDBJ whole genome shotgun (WGS) entry which is preliminary data.</text>
</comment>
<keyword evidence="1" id="KW-1133">Transmembrane helix</keyword>
<sequence length="154" mass="16934">MKVALTVLVFVFVLGGTTALGDLLSEEIRGRLDRLPFAVLRLAARRVPQPTRAERVREWEGELYEVLRGAEALPVTRLWKGVRYSFGLVYAAPAITAALELKPVSTPPARGARTPHVTPESRRSVLTVMDILISTSVAIMAIIVVFLGIWQTLS</sequence>
<reference evidence="2 3" key="1">
    <citation type="submission" date="2019-07" db="EMBL/GenBank/DDBJ databases">
        <title>Cryptosporangium phraense sp. nov., isolated from plant litter.</title>
        <authorList>
            <person name="Suriyachadkun C."/>
        </authorList>
    </citation>
    <scope>NUCLEOTIDE SEQUENCE [LARGE SCALE GENOMIC DNA]</scope>
    <source>
        <strain evidence="2 3">A-T 5661</strain>
    </source>
</reference>
<evidence type="ECO:0000256" key="1">
    <source>
        <dbReference type="SAM" id="Phobius"/>
    </source>
</evidence>
<dbReference type="AlphaFoldDB" id="A0A545ASK5"/>
<keyword evidence="1" id="KW-0472">Membrane</keyword>
<dbReference type="OrthoDB" id="3406156at2"/>
<dbReference type="RefSeq" id="WP_142705313.1">
    <property type="nucleotide sequence ID" value="NZ_VIRS01000009.1"/>
</dbReference>
<gene>
    <name evidence="2" type="ORF">FL583_15430</name>
</gene>
<keyword evidence="1" id="KW-0812">Transmembrane</keyword>
<protein>
    <submittedName>
        <fullName evidence="2">Uncharacterized protein</fullName>
    </submittedName>
</protein>
<evidence type="ECO:0000313" key="3">
    <source>
        <dbReference type="Proteomes" id="UP000317982"/>
    </source>
</evidence>
<dbReference type="Proteomes" id="UP000317982">
    <property type="component" value="Unassembled WGS sequence"/>
</dbReference>
<organism evidence="2 3">
    <name type="scientific">Cryptosporangium phraense</name>
    <dbReference type="NCBI Taxonomy" id="2593070"/>
    <lineage>
        <taxon>Bacteria</taxon>
        <taxon>Bacillati</taxon>
        <taxon>Actinomycetota</taxon>
        <taxon>Actinomycetes</taxon>
        <taxon>Cryptosporangiales</taxon>
        <taxon>Cryptosporangiaceae</taxon>
        <taxon>Cryptosporangium</taxon>
    </lineage>
</organism>
<evidence type="ECO:0000313" key="2">
    <source>
        <dbReference type="EMBL" id="TQS44322.1"/>
    </source>
</evidence>
<feature type="transmembrane region" description="Helical" evidence="1">
    <location>
        <begin position="125"/>
        <end position="150"/>
    </location>
</feature>
<name>A0A545ASK5_9ACTN</name>
<dbReference type="EMBL" id="VIRS01000009">
    <property type="protein sequence ID" value="TQS44322.1"/>
    <property type="molecule type" value="Genomic_DNA"/>
</dbReference>
<keyword evidence="3" id="KW-1185">Reference proteome</keyword>
<accession>A0A545ASK5</accession>